<proteinExistence type="predicted"/>
<feature type="region of interest" description="Disordered" evidence="1">
    <location>
        <begin position="1"/>
        <end position="26"/>
    </location>
</feature>
<dbReference type="EMBL" id="GBXM01008009">
    <property type="protein sequence ID" value="JAI00569.1"/>
    <property type="molecule type" value="Transcribed_RNA"/>
</dbReference>
<evidence type="ECO:0000256" key="1">
    <source>
        <dbReference type="SAM" id="MobiDB-lite"/>
    </source>
</evidence>
<sequence>MNSENKMGQMQTLDRVQTAVHPWKTQ</sequence>
<dbReference type="AlphaFoldDB" id="A0A0E9XFV4"/>
<protein>
    <submittedName>
        <fullName evidence="2">Uncharacterized protein</fullName>
    </submittedName>
</protein>
<name>A0A0E9XFV4_ANGAN</name>
<feature type="compositionally biased region" description="Polar residues" evidence="1">
    <location>
        <begin position="1"/>
        <end position="15"/>
    </location>
</feature>
<evidence type="ECO:0000313" key="2">
    <source>
        <dbReference type="EMBL" id="JAI00569.1"/>
    </source>
</evidence>
<reference evidence="2" key="1">
    <citation type="submission" date="2014-11" db="EMBL/GenBank/DDBJ databases">
        <authorList>
            <person name="Amaro Gonzalez C."/>
        </authorList>
    </citation>
    <scope>NUCLEOTIDE SEQUENCE</scope>
</reference>
<reference evidence="2" key="2">
    <citation type="journal article" date="2015" name="Fish Shellfish Immunol.">
        <title>Early steps in the European eel (Anguilla anguilla)-Vibrio vulnificus interaction in the gills: Role of the RtxA13 toxin.</title>
        <authorList>
            <person name="Callol A."/>
            <person name="Pajuelo D."/>
            <person name="Ebbesson L."/>
            <person name="Teles M."/>
            <person name="MacKenzie S."/>
            <person name="Amaro C."/>
        </authorList>
    </citation>
    <scope>NUCLEOTIDE SEQUENCE</scope>
</reference>
<organism evidence="2">
    <name type="scientific">Anguilla anguilla</name>
    <name type="common">European freshwater eel</name>
    <name type="synonym">Muraena anguilla</name>
    <dbReference type="NCBI Taxonomy" id="7936"/>
    <lineage>
        <taxon>Eukaryota</taxon>
        <taxon>Metazoa</taxon>
        <taxon>Chordata</taxon>
        <taxon>Craniata</taxon>
        <taxon>Vertebrata</taxon>
        <taxon>Euteleostomi</taxon>
        <taxon>Actinopterygii</taxon>
        <taxon>Neopterygii</taxon>
        <taxon>Teleostei</taxon>
        <taxon>Anguilliformes</taxon>
        <taxon>Anguillidae</taxon>
        <taxon>Anguilla</taxon>
    </lineage>
</organism>
<accession>A0A0E9XFV4</accession>